<dbReference type="InterPro" id="IPR015943">
    <property type="entry name" value="WD40/YVTN_repeat-like_dom_sf"/>
</dbReference>
<dbReference type="Proteomes" id="UP001183629">
    <property type="component" value="Unassembled WGS sequence"/>
</dbReference>
<sequence>MACQRPVSVPQRLRLVDLTTGEIRADVPLDPGYATLAVAPVFLTHRGRPVVAVAGTDVPGPIVLFDAATGERQDTTFSLDSGTASVLATGRIEGREVLAAGGDFDGVRIWDADTGAQLLNLTPEGFRVRAIALGERHGRPVVATATEQYGRVQVFDAINGQPVGRAVDIGRRWPPLVVTSLRVTRFRDDTAVLAAPPRLWIV</sequence>
<dbReference type="SUPFAM" id="SSF50998">
    <property type="entry name" value="Quinoprotein alcohol dehydrogenase-like"/>
    <property type="match status" value="1"/>
</dbReference>
<evidence type="ECO:0008006" key="3">
    <source>
        <dbReference type="Google" id="ProtNLM"/>
    </source>
</evidence>
<name>A0AAE3ZKT9_9ACTN</name>
<dbReference type="Gene3D" id="2.130.10.10">
    <property type="entry name" value="YVTN repeat-like/Quinoprotein amine dehydrogenase"/>
    <property type="match status" value="1"/>
</dbReference>
<evidence type="ECO:0000313" key="2">
    <source>
        <dbReference type="Proteomes" id="UP001183629"/>
    </source>
</evidence>
<protein>
    <recommendedName>
        <fullName evidence="3">WD40 repeat domain-containing protein</fullName>
    </recommendedName>
</protein>
<dbReference type="RefSeq" id="WP_310408977.1">
    <property type="nucleotide sequence ID" value="NZ_JAVDYC010000001.1"/>
</dbReference>
<reference evidence="1 2" key="1">
    <citation type="submission" date="2023-07" db="EMBL/GenBank/DDBJ databases">
        <title>Sequencing the genomes of 1000 actinobacteria strains.</title>
        <authorList>
            <person name="Klenk H.-P."/>
        </authorList>
    </citation>
    <scope>NUCLEOTIDE SEQUENCE [LARGE SCALE GENOMIC DNA]</scope>
    <source>
        <strain evidence="1 2">DSM 44711</strain>
    </source>
</reference>
<dbReference type="AlphaFoldDB" id="A0AAE3ZKT9"/>
<gene>
    <name evidence="1" type="ORF">J2S44_000715</name>
</gene>
<dbReference type="EMBL" id="JAVDYC010000001">
    <property type="protein sequence ID" value="MDR7320465.1"/>
    <property type="molecule type" value="Genomic_DNA"/>
</dbReference>
<accession>A0AAE3ZKT9</accession>
<comment type="caution">
    <text evidence="1">The sequence shown here is derived from an EMBL/GenBank/DDBJ whole genome shotgun (WGS) entry which is preliminary data.</text>
</comment>
<keyword evidence="2" id="KW-1185">Reference proteome</keyword>
<dbReference type="InterPro" id="IPR011047">
    <property type="entry name" value="Quinoprotein_ADH-like_sf"/>
</dbReference>
<evidence type="ECO:0000313" key="1">
    <source>
        <dbReference type="EMBL" id="MDR7320465.1"/>
    </source>
</evidence>
<organism evidence="1 2">
    <name type="scientific">Catenuloplanes niger</name>
    <dbReference type="NCBI Taxonomy" id="587534"/>
    <lineage>
        <taxon>Bacteria</taxon>
        <taxon>Bacillati</taxon>
        <taxon>Actinomycetota</taxon>
        <taxon>Actinomycetes</taxon>
        <taxon>Micromonosporales</taxon>
        <taxon>Micromonosporaceae</taxon>
        <taxon>Catenuloplanes</taxon>
    </lineage>
</organism>
<proteinExistence type="predicted"/>